<dbReference type="PANTHER" id="PTHR22605">
    <property type="entry name" value="RZ-TYPE DOMAIN-CONTAINING PROTEIN"/>
    <property type="match status" value="1"/>
</dbReference>
<sequence>MQSYQCSPLSTPEGIVSTFRQCAKLQKDKDLNKFVSVVVLDEIGLAEDSPLMPLKTLHPLLEDGTATTEESGTTSDHRRVGFIGLSNWALDPAKMNRGIMLSRGVPSENELCDSARGICSSNKDIQNRLEAYIGRLCNGYFDLYEQQSDSETLKNAQKDEFFGLRDFYSLVKMVYGFAVQTEQGEQLLSDVELEQSIRRNFSGLDDLDPVKIFSGQFLRLKHYVKLRLFILSRNDEHPSPECLPVKLIQESLGRTEVEGESRYLLVLTENYAALRLLQGQLQNHDPVIIFGSSFPKDQQYTQICRNINRIKVCMETGRMVILLNLESLYESLYDALNQYYVYLDKQKYVDLGLGNHRVKCRVADKFKLIVVAEKDDVYERFPIPLINRLEKHLLVMSTGLTERQAHLAKELEDWVKLFSDAKPEYLSGESIFKPGDCFVGYHSDTAAAVVMKFSKLENGSSNEQENTSDASEETSRLTTSPKINLAEIILSQSRYSLLQCASPDAIARLPATKLKHYAEELWTEYFRNQKHGSLKDYLVHCLGSDEDTENDSFLVQITTHSRLLSQANSRAIASAAGFTGSQSRCISLQEFHTEQQFVKTLEEFFVALGGAKGLLLVQCDNGEANFNLIACCRYLVDDTRRRTLEDFDVFKKPIHIIFIIQLPKIAGGCQHFVGFQGGKWQSIHIDELLESNEQLPQIEQLVNRSVSDLFQPAYSARGDDIEDRDVDLDASIPSGSQKLHVENIEDSDEEKIDQQNIKPTLLLKNCLQDAAARIYDESAEVTRATKRIEILLKWLPEDNSQETEFSKIIATRVHNLLRQRDEKCPEDQRLWLQHEALRQGHLQETGTFRKALWQKLSSIVSPMLSEVIAYCDQNHNLDLLREGNEWQIGLWLTMFSKDVITPLSYDSFTSPVSGRVRERARVLSTGVGHCFSAKFPFSWIIKDIVNVLLPQVGEYGIGFRTLLIGEEIPLGEKQYFIEILTPIYSLFLKKKDNHDNHERKVVFFNSSLYERYQKVKNHNYYR</sequence>
<dbReference type="GO" id="GO:0016887">
    <property type="term" value="F:ATP hydrolysis activity"/>
    <property type="evidence" value="ECO:0007669"/>
    <property type="project" value="InterPro"/>
</dbReference>
<evidence type="ECO:0000313" key="2">
    <source>
        <dbReference type="EMBL" id="CAB4010163.1"/>
    </source>
</evidence>
<accession>A0A7D9EGW4</accession>
<dbReference type="InterPro" id="IPR031248">
    <property type="entry name" value="RNF213"/>
</dbReference>
<reference evidence="2" key="1">
    <citation type="submission" date="2020-04" db="EMBL/GenBank/DDBJ databases">
        <authorList>
            <person name="Alioto T."/>
            <person name="Alioto T."/>
            <person name="Gomez Garrido J."/>
        </authorList>
    </citation>
    <scope>NUCLEOTIDE SEQUENCE</scope>
    <source>
        <strain evidence="2">A484AB</strain>
    </source>
</reference>
<feature type="region of interest" description="Disordered" evidence="1">
    <location>
        <begin position="458"/>
        <end position="478"/>
    </location>
</feature>
<comment type="caution">
    <text evidence="2">The sequence shown here is derived from an EMBL/GenBank/DDBJ whole genome shotgun (WGS) entry which is preliminary data.</text>
</comment>
<gene>
    <name evidence="2" type="ORF">PACLA_8A078930</name>
</gene>
<evidence type="ECO:0000256" key="1">
    <source>
        <dbReference type="SAM" id="MobiDB-lite"/>
    </source>
</evidence>
<keyword evidence="3" id="KW-1185">Reference proteome</keyword>
<dbReference type="SUPFAM" id="SSF52540">
    <property type="entry name" value="P-loop containing nucleoside triphosphate hydrolases"/>
    <property type="match status" value="1"/>
</dbReference>
<organism evidence="2 3">
    <name type="scientific">Paramuricea clavata</name>
    <name type="common">Red gorgonian</name>
    <name type="synonym">Violescent sea-whip</name>
    <dbReference type="NCBI Taxonomy" id="317549"/>
    <lineage>
        <taxon>Eukaryota</taxon>
        <taxon>Metazoa</taxon>
        <taxon>Cnidaria</taxon>
        <taxon>Anthozoa</taxon>
        <taxon>Octocorallia</taxon>
        <taxon>Malacalcyonacea</taxon>
        <taxon>Plexauridae</taxon>
        <taxon>Paramuricea</taxon>
    </lineage>
</organism>
<name>A0A7D9EGW4_PARCT</name>
<dbReference type="InterPro" id="IPR027417">
    <property type="entry name" value="P-loop_NTPase"/>
</dbReference>
<evidence type="ECO:0000313" key="3">
    <source>
        <dbReference type="Proteomes" id="UP001152795"/>
    </source>
</evidence>
<feature type="compositionally biased region" description="Polar residues" evidence="1">
    <location>
        <begin position="458"/>
        <end position="469"/>
    </location>
</feature>
<dbReference type="OrthoDB" id="5989003at2759"/>
<dbReference type="AlphaFoldDB" id="A0A7D9EGW4"/>
<dbReference type="EMBL" id="CACRXK020006697">
    <property type="protein sequence ID" value="CAB4010163.1"/>
    <property type="molecule type" value="Genomic_DNA"/>
</dbReference>
<proteinExistence type="predicted"/>
<dbReference type="Proteomes" id="UP001152795">
    <property type="component" value="Unassembled WGS sequence"/>
</dbReference>
<protein>
    <submittedName>
        <fullName evidence="2">Uncharacterized protein</fullName>
    </submittedName>
</protein>
<dbReference type="GO" id="GO:0004842">
    <property type="term" value="F:ubiquitin-protein transferase activity"/>
    <property type="evidence" value="ECO:0007669"/>
    <property type="project" value="InterPro"/>
</dbReference>
<feature type="non-terminal residue" evidence="2">
    <location>
        <position position="1022"/>
    </location>
</feature>
<dbReference type="PANTHER" id="PTHR22605:SF16">
    <property type="entry name" value="E3 UBIQUITIN-PROTEIN LIGASE RNF213"/>
    <property type="match status" value="1"/>
</dbReference>